<protein>
    <submittedName>
        <fullName evidence="7">NAD(P)/FAD-dependent oxidoreductase</fullName>
        <ecNumber evidence="7">1.-.-.-</ecNumber>
    </submittedName>
</protein>
<evidence type="ECO:0000259" key="6">
    <source>
        <dbReference type="Pfam" id="PF07992"/>
    </source>
</evidence>
<organism evidence="7 8">
    <name type="scientific">Micromonospora sicca</name>
    <dbReference type="NCBI Taxonomy" id="2202420"/>
    <lineage>
        <taxon>Bacteria</taxon>
        <taxon>Bacillati</taxon>
        <taxon>Actinomycetota</taxon>
        <taxon>Actinomycetes</taxon>
        <taxon>Micromonosporales</taxon>
        <taxon>Micromonosporaceae</taxon>
        <taxon>Micromonospora</taxon>
    </lineage>
</organism>
<dbReference type="EC" id="1.-.-.-" evidence="7"/>
<feature type="domain" description="FAD/NAD(P)-binding" evidence="6">
    <location>
        <begin position="8"/>
        <end position="320"/>
    </location>
</feature>
<dbReference type="Pfam" id="PF02852">
    <property type="entry name" value="Pyr_redox_dim"/>
    <property type="match status" value="1"/>
</dbReference>
<comment type="similarity">
    <text evidence="2">Belongs to the class-I pyridine nucleotide-disulfide oxidoreductase family.</text>
</comment>
<evidence type="ECO:0000313" key="7">
    <source>
        <dbReference type="EMBL" id="MDZ5493998.1"/>
    </source>
</evidence>
<dbReference type="SUPFAM" id="SSF55424">
    <property type="entry name" value="FAD/NAD-linked reductases, dimerisation (C-terminal) domain"/>
    <property type="match status" value="1"/>
</dbReference>
<dbReference type="RefSeq" id="WP_322443514.1">
    <property type="nucleotide sequence ID" value="NZ_JAXOTQ010000058.1"/>
</dbReference>
<feature type="domain" description="Pyridine nucleotide-disulphide oxidoreductase dimerisation" evidence="5">
    <location>
        <begin position="382"/>
        <end position="490"/>
    </location>
</feature>
<dbReference type="PIRSF" id="PIRSF000350">
    <property type="entry name" value="Mercury_reductase_MerA"/>
    <property type="match status" value="1"/>
</dbReference>
<accession>A0ABU5JNP4</accession>
<dbReference type="EMBL" id="JAXOTQ010000058">
    <property type="protein sequence ID" value="MDZ5493998.1"/>
    <property type="molecule type" value="Genomic_DNA"/>
</dbReference>
<sequence>MAEPELVDVVVVGLGVGGEEVAGRLAEAGLTVVGIERDLVGGECPYWGCIPSKMMIRAANALAEARRVNELAGAAQVQPDWAPVAKRIREEATDTWDDKVAVDRFVVKGGRFVRGSGRLDGPGRVRVGDQVFQARYGVVLGTGTRPSIPPIDGLADTPYWTNHQAIEVEELPESLLILGGGAIGLELAQVFARFGVRVTVVEAADRVLAVEEPEASEVAAAALRADGVIIATGVRAERVSHDGQSFTVHGGGGAEFTADRLLVVTGRRAHLEELGLETVDVDASQRYLPVDERMHAADGIWAVGDLTGEGAFTHIAMYQAGIVVADVLDHMRRTKGGPDPSGTASVVGGAAGVASAVGGAMSAGGATAAPGSIPRADYRALPRVTFTDPEVGAVGLTEKQARERGINVQVGYTDLTSSTRGWIHKAGNEGFIKLIADADQGVLIGATSVGPAGGEVLSGLVVAVHAAVPVSQLRHMIYAYPTFHRAIEDALRQLK</sequence>
<dbReference type="Gene3D" id="3.50.50.60">
    <property type="entry name" value="FAD/NAD(P)-binding domain"/>
    <property type="match status" value="2"/>
</dbReference>
<dbReference type="InterPro" id="IPR036188">
    <property type="entry name" value="FAD/NAD-bd_sf"/>
</dbReference>
<dbReference type="InterPro" id="IPR023753">
    <property type="entry name" value="FAD/NAD-binding_dom"/>
</dbReference>
<dbReference type="PRINTS" id="PR00411">
    <property type="entry name" value="PNDRDTASEI"/>
</dbReference>
<keyword evidence="7" id="KW-0560">Oxidoreductase</keyword>
<dbReference type="InterPro" id="IPR004099">
    <property type="entry name" value="Pyr_nucl-diS_OxRdtase_dimer"/>
</dbReference>
<dbReference type="InterPro" id="IPR016156">
    <property type="entry name" value="FAD/NAD-linked_Rdtase_dimer_sf"/>
</dbReference>
<reference evidence="7 8" key="1">
    <citation type="submission" date="2023-12" db="EMBL/GenBank/DDBJ databases">
        <title>Micromonospora sp. nov., isolated from Atacama Desert.</title>
        <authorList>
            <person name="Carro L."/>
            <person name="Golinska P."/>
            <person name="Klenk H.-P."/>
            <person name="Goodfellow M."/>
        </authorList>
    </citation>
    <scope>NUCLEOTIDE SEQUENCE [LARGE SCALE GENOMIC DNA]</scope>
    <source>
        <strain evidence="7 8">4G53</strain>
    </source>
</reference>
<comment type="caution">
    <text evidence="7">The sequence shown here is derived from an EMBL/GenBank/DDBJ whole genome shotgun (WGS) entry which is preliminary data.</text>
</comment>
<evidence type="ECO:0000313" key="8">
    <source>
        <dbReference type="Proteomes" id="UP001290101"/>
    </source>
</evidence>
<evidence type="ECO:0000256" key="4">
    <source>
        <dbReference type="ARBA" id="ARBA00022827"/>
    </source>
</evidence>
<keyword evidence="3" id="KW-0285">Flavoprotein</keyword>
<proteinExistence type="inferred from homology"/>
<evidence type="ECO:0000256" key="3">
    <source>
        <dbReference type="ARBA" id="ARBA00022630"/>
    </source>
</evidence>
<dbReference type="InterPro" id="IPR001100">
    <property type="entry name" value="Pyr_nuc-diS_OxRdtase"/>
</dbReference>
<evidence type="ECO:0000256" key="1">
    <source>
        <dbReference type="ARBA" id="ARBA00001974"/>
    </source>
</evidence>
<name>A0ABU5JNP4_9ACTN</name>
<dbReference type="PANTHER" id="PTHR43014">
    <property type="entry name" value="MERCURIC REDUCTASE"/>
    <property type="match status" value="1"/>
</dbReference>
<keyword evidence="4" id="KW-0274">FAD</keyword>
<dbReference type="Gene3D" id="3.30.390.30">
    <property type="match status" value="1"/>
</dbReference>
<dbReference type="Proteomes" id="UP001290101">
    <property type="component" value="Unassembled WGS sequence"/>
</dbReference>
<keyword evidence="8" id="KW-1185">Reference proteome</keyword>
<dbReference type="PRINTS" id="PR00368">
    <property type="entry name" value="FADPNR"/>
</dbReference>
<evidence type="ECO:0000259" key="5">
    <source>
        <dbReference type="Pfam" id="PF02852"/>
    </source>
</evidence>
<evidence type="ECO:0000256" key="2">
    <source>
        <dbReference type="ARBA" id="ARBA00007532"/>
    </source>
</evidence>
<dbReference type="Pfam" id="PF07992">
    <property type="entry name" value="Pyr_redox_2"/>
    <property type="match status" value="1"/>
</dbReference>
<dbReference type="SUPFAM" id="SSF51905">
    <property type="entry name" value="FAD/NAD(P)-binding domain"/>
    <property type="match status" value="1"/>
</dbReference>
<comment type="cofactor">
    <cofactor evidence="1">
        <name>FAD</name>
        <dbReference type="ChEBI" id="CHEBI:57692"/>
    </cofactor>
</comment>
<dbReference type="GO" id="GO:0016491">
    <property type="term" value="F:oxidoreductase activity"/>
    <property type="evidence" value="ECO:0007669"/>
    <property type="project" value="UniProtKB-KW"/>
</dbReference>
<dbReference type="PANTHER" id="PTHR43014:SF2">
    <property type="entry name" value="MERCURIC REDUCTASE"/>
    <property type="match status" value="1"/>
</dbReference>
<gene>
    <name evidence="7" type="ORF">U2F25_31845</name>
</gene>